<sequence length="103" mass="11499">MSGPSFSLQLDVNTPEVNVETQAYLIVGGEILDNVGGGTLVDLEKKGMTPMIPRVTDLFGKLERFLDLKEEEDSLTWIGRTKVVFSVKTAYNYLTDLEQFNNP</sequence>
<dbReference type="Proteomes" id="UP000824120">
    <property type="component" value="Unassembled WGS sequence"/>
</dbReference>
<reference evidence="1" key="1">
    <citation type="submission" date="2020-09" db="EMBL/GenBank/DDBJ databases">
        <title>De no assembly of potato wild relative species, Solanum commersonii.</title>
        <authorList>
            <person name="Cho K."/>
        </authorList>
    </citation>
    <scope>NUCLEOTIDE SEQUENCE</scope>
    <source>
        <strain evidence="1">LZ3.2</strain>
        <tissue evidence="1">Leaf</tissue>
    </source>
</reference>
<dbReference type="EMBL" id="JACXVP010000234">
    <property type="protein sequence ID" value="KAG5568123.1"/>
    <property type="molecule type" value="Genomic_DNA"/>
</dbReference>
<name>A0A9J5VY62_SOLCO</name>
<dbReference type="AlphaFoldDB" id="A0A9J5VY62"/>
<protein>
    <submittedName>
        <fullName evidence="1">Uncharacterized protein</fullName>
    </submittedName>
</protein>
<evidence type="ECO:0000313" key="2">
    <source>
        <dbReference type="Proteomes" id="UP000824120"/>
    </source>
</evidence>
<gene>
    <name evidence="1" type="ORF">H5410_064860</name>
</gene>
<organism evidence="1 2">
    <name type="scientific">Solanum commersonii</name>
    <name type="common">Commerson's wild potato</name>
    <name type="synonym">Commerson's nightshade</name>
    <dbReference type="NCBI Taxonomy" id="4109"/>
    <lineage>
        <taxon>Eukaryota</taxon>
        <taxon>Viridiplantae</taxon>
        <taxon>Streptophyta</taxon>
        <taxon>Embryophyta</taxon>
        <taxon>Tracheophyta</taxon>
        <taxon>Spermatophyta</taxon>
        <taxon>Magnoliopsida</taxon>
        <taxon>eudicotyledons</taxon>
        <taxon>Gunneridae</taxon>
        <taxon>Pentapetalae</taxon>
        <taxon>asterids</taxon>
        <taxon>lamiids</taxon>
        <taxon>Solanales</taxon>
        <taxon>Solanaceae</taxon>
        <taxon>Solanoideae</taxon>
        <taxon>Solaneae</taxon>
        <taxon>Solanum</taxon>
    </lineage>
</organism>
<keyword evidence="2" id="KW-1185">Reference proteome</keyword>
<proteinExistence type="predicted"/>
<evidence type="ECO:0000313" key="1">
    <source>
        <dbReference type="EMBL" id="KAG5568123.1"/>
    </source>
</evidence>
<comment type="caution">
    <text evidence="1">The sequence shown here is derived from an EMBL/GenBank/DDBJ whole genome shotgun (WGS) entry which is preliminary data.</text>
</comment>
<accession>A0A9J5VY62</accession>